<protein>
    <submittedName>
        <fullName evidence="1">Uncharacterized protein</fullName>
    </submittedName>
</protein>
<evidence type="ECO:0000313" key="2">
    <source>
        <dbReference type="Proteomes" id="UP000509302"/>
    </source>
</evidence>
<dbReference type="AlphaFoldDB" id="A0A7H9AND7"/>
<dbReference type="EMBL" id="CP058595">
    <property type="protein sequence ID" value="QLG44962.1"/>
    <property type="molecule type" value="Genomic_DNA"/>
</dbReference>
<organism evidence="1 2">
    <name type="scientific">Costertonia aggregata</name>
    <dbReference type="NCBI Taxonomy" id="343403"/>
    <lineage>
        <taxon>Bacteria</taxon>
        <taxon>Pseudomonadati</taxon>
        <taxon>Bacteroidota</taxon>
        <taxon>Flavobacteriia</taxon>
        <taxon>Flavobacteriales</taxon>
        <taxon>Flavobacteriaceae</taxon>
        <taxon>Costertonia</taxon>
    </lineage>
</organism>
<gene>
    <name evidence="1" type="ORF">HYG79_06220</name>
</gene>
<dbReference type="RefSeq" id="WP_179241252.1">
    <property type="nucleotide sequence ID" value="NZ_CP058595.1"/>
</dbReference>
<accession>A0A7H9AND7</accession>
<evidence type="ECO:0000313" key="1">
    <source>
        <dbReference type="EMBL" id="QLG44962.1"/>
    </source>
</evidence>
<sequence length="68" mass="8254">MKRKPYTSLKEIKLELQTLNLQRKIQMEELKLTRHQFKEDLRPMNWISTLLKGVKKYGVLMLLKKIIK</sequence>
<dbReference type="KEGG" id="cagg:HYG79_06220"/>
<reference evidence="1 2" key="1">
    <citation type="journal article" date="2006" name="Int. J. Syst. Evol. Microbiol.">
        <title>Costertonia aggregata gen. nov., sp. nov., a mesophilic marine bacterium of the family Flavobacteriaceae, isolated from a mature biofilm.</title>
        <authorList>
            <person name="Kwon K.K."/>
            <person name="Lee Y.K."/>
            <person name="Lee H.K."/>
        </authorList>
    </citation>
    <scope>NUCLEOTIDE SEQUENCE [LARGE SCALE GENOMIC DNA]</scope>
    <source>
        <strain evidence="1 2">KCCM 42265</strain>
    </source>
</reference>
<dbReference type="InterPro" id="IPR046290">
    <property type="entry name" value="DUF6327"/>
</dbReference>
<dbReference type="Pfam" id="PF19852">
    <property type="entry name" value="DUF6327"/>
    <property type="match status" value="1"/>
</dbReference>
<keyword evidence="2" id="KW-1185">Reference proteome</keyword>
<proteinExistence type="predicted"/>
<name>A0A7H9AND7_9FLAO</name>
<dbReference type="Proteomes" id="UP000509302">
    <property type="component" value="Chromosome"/>
</dbReference>